<dbReference type="GeneID" id="116212300"/>
<keyword evidence="1" id="KW-0677">Repeat</keyword>
<dbReference type="PANTHER" id="PTHR46288">
    <property type="entry name" value="PHORBOL-ESTER/DAG-TYPE DOMAIN-CONTAINING PROTEIN"/>
    <property type="match status" value="1"/>
</dbReference>
<accession>A0A218W9F8</accession>
<evidence type="ECO:0000313" key="3">
    <source>
        <dbReference type="EMBL" id="OWM69119.1"/>
    </source>
</evidence>
<evidence type="ECO:0000313" key="6">
    <source>
        <dbReference type="Proteomes" id="UP000233551"/>
    </source>
</evidence>
<dbReference type="OrthoDB" id="1749655at2759"/>
<evidence type="ECO:0000259" key="2">
    <source>
        <dbReference type="Pfam" id="PF03107"/>
    </source>
</evidence>
<dbReference type="Pfam" id="PF03107">
    <property type="entry name" value="C1_2"/>
    <property type="match status" value="4"/>
</dbReference>
<dbReference type="Proteomes" id="UP000233551">
    <property type="component" value="Unassembled WGS sequence"/>
</dbReference>
<dbReference type="EMBL" id="MTKT01004939">
    <property type="protein sequence ID" value="OWM69119.1"/>
    <property type="molecule type" value="Genomic_DNA"/>
</dbReference>
<feature type="domain" description="DC1" evidence="2">
    <location>
        <begin position="187"/>
        <end position="231"/>
    </location>
</feature>
<gene>
    <name evidence="3" type="ORF">CDL15_Pgr025306</name>
    <name evidence="4" type="ORF">CRG98_021864</name>
</gene>
<dbReference type="STRING" id="22663.A0A218W9F8"/>
<comment type="caution">
    <text evidence="3">The sequence shown here is derived from an EMBL/GenBank/DDBJ whole genome shotgun (WGS) entry which is preliminary data.</text>
</comment>
<reference evidence="5" key="1">
    <citation type="journal article" date="2017" name="Plant J.">
        <title>The pomegranate (Punica granatum L.) genome and the genomics of punicalagin biosynthesis.</title>
        <authorList>
            <person name="Qin G."/>
            <person name="Xu C."/>
            <person name="Ming R."/>
            <person name="Tang H."/>
            <person name="Guyot R."/>
            <person name="Kramer E.M."/>
            <person name="Hu Y."/>
            <person name="Yi X."/>
            <person name="Qi Y."/>
            <person name="Xu X."/>
            <person name="Gao Z."/>
            <person name="Pan H."/>
            <person name="Jian J."/>
            <person name="Tian Y."/>
            <person name="Yue Z."/>
            <person name="Xu Y."/>
        </authorList>
    </citation>
    <scope>NUCLEOTIDE SEQUENCE [LARGE SCALE GENOMIC DNA]</scope>
    <source>
        <strain evidence="5">cv. Dabenzi</strain>
    </source>
</reference>
<name>A0A218W9F8_PUNGR</name>
<evidence type="ECO:0000313" key="4">
    <source>
        <dbReference type="EMBL" id="PKI57797.1"/>
    </source>
</evidence>
<dbReference type="InterPro" id="IPR004146">
    <property type="entry name" value="DC1"/>
</dbReference>
<organism evidence="3 5">
    <name type="scientific">Punica granatum</name>
    <name type="common">Pomegranate</name>
    <dbReference type="NCBI Taxonomy" id="22663"/>
    <lineage>
        <taxon>Eukaryota</taxon>
        <taxon>Viridiplantae</taxon>
        <taxon>Streptophyta</taxon>
        <taxon>Embryophyta</taxon>
        <taxon>Tracheophyta</taxon>
        <taxon>Spermatophyta</taxon>
        <taxon>Magnoliopsida</taxon>
        <taxon>eudicotyledons</taxon>
        <taxon>Gunneridae</taxon>
        <taxon>Pentapetalae</taxon>
        <taxon>rosids</taxon>
        <taxon>malvids</taxon>
        <taxon>Myrtales</taxon>
        <taxon>Lythraceae</taxon>
        <taxon>Punica</taxon>
    </lineage>
</organism>
<feature type="domain" description="DC1" evidence="2">
    <location>
        <begin position="6"/>
        <end position="54"/>
    </location>
</feature>
<feature type="domain" description="DC1" evidence="2">
    <location>
        <begin position="126"/>
        <end position="175"/>
    </location>
</feature>
<protein>
    <recommendedName>
        <fullName evidence="2">DC1 domain-containing protein</fullName>
    </recommendedName>
</protein>
<reference evidence="3" key="2">
    <citation type="submission" date="2017-06" db="EMBL/GenBank/DDBJ databases">
        <title>The pomegranate genome and the genomics of punicalagin biosynthesis.</title>
        <authorList>
            <person name="Xu C."/>
        </authorList>
    </citation>
    <scope>NUCLEOTIDE SEQUENCE [LARGE SCALE GENOMIC DNA]</scope>
    <source>
        <tissue evidence="3">Fresh leaf</tissue>
    </source>
</reference>
<dbReference type="Proteomes" id="UP000197138">
    <property type="component" value="Unassembled WGS sequence"/>
</dbReference>
<proteinExistence type="predicted"/>
<feature type="domain" description="DC1" evidence="2">
    <location>
        <begin position="64"/>
        <end position="108"/>
    </location>
</feature>
<dbReference type="AlphaFoldDB" id="A0A218W9F8"/>
<evidence type="ECO:0000256" key="1">
    <source>
        <dbReference type="ARBA" id="ARBA00022737"/>
    </source>
</evidence>
<reference evidence="4 6" key="3">
    <citation type="submission" date="2017-11" db="EMBL/GenBank/DDBJ databases">
        <title>De-novo sequencing of pomegranate (Punica granatum L.) genome.</title>
        <authorList>
            <person name="Akparov Z."/>
            <person name="Amiraslanov A."/>
            <person name="Hajiyeva S."/>
            <person name="Abbasov M."/>
            <person name="Kaur K."/>
            <person name="Hamwieh A."/>
            <person name="Solovyev V."/>
            <person name="Salamov A."/>
            <person name="Braich B."/>
            <person name="Kosarev P."/>
            <person name="Mahmoud A."/>
            <person name="Hajiyev E."/>
            <person name="Babayeva S."/>
            <person name="Izzatullayeva V."/>
            <person name="Mammadov A."/>
            <person name="Mammadov A."/>
            <person name="Sharifova S."/>
            <person name="Ojaghi J."/>
            <person name="Eynullazada K."/>
            <person name="Bayramov B."/>
            <person name="Abdulazimova A."/>
            <person name="Shahmuradov I."/>
        </authorList>
    </citation>
    <scope>NUCLEOTIDE SEQUENCE [LARGE SCALE GENOMIC DNA]</scope>
    <source>
        <strain evidence="4">AG2017</strain>
        <strain evidence="6">cv. AG2017</strain>
        <tissue evidence="4">Leaf</tissue>
    </source>
</reference>
<evidence type="ECO:0000313" key="5">
    <source>
        <dbReference type="Proteomes" id="UP000197138"/>
    </source>
</evidence>
<dbReference type="SUPFAM" id="SSF57889">
    <property type="entry name" value="Cysteine-rich domain"/>
    <property type="match status" value="2"/>
</dbReference>
<dbReference type="PANTHER" id="PTHR46288:SF27">
    <property type="entry name" value="CYSTEINE_HISTIDINE-RICH C1 DOMAIN FAMILY PROTEIN"/>
    <property type="match status" value="1"/>
</dbReference>
<dbReference type="InterPro" id="IPR046349">
    <property type="entry name" value="C1-like_sf"/>
</dbReference>
<keyword evidence="6" id="KW-1185">Reference proteome</keyword>
<dbReference type="EMBL" id="PGOL01001490">
    <property type="protein sequence ID" value="PKI57797.1"/>
    <property type="molecule type" value="Genomic_DNA"/>
</dbReference>
<sequence>MEIQHFSHKHPLTFKIMNPSDTNSVSCYACRKSCVDLIYSCKVCNGHHLHKSCAELPEKITEHPFHPAHPLPLVFSGGSYACCGCGKWDSTLLYWCKACNFTLSPDCALKPTLKYEFLGQGQIRHFLHKHPLSFMETKLTNAAGDVCSACEKSCSGKMSYYCRQCPSFKLHRSCAEQLPRAIQHIFHMQHPMILRAKDYTFDRPCHTCKRTDNALTYRCSMCRIEMDPTCALATSTNIA</sequence>